<dbReference type="PANTHER" id="PTHR33109">
    <property type="entry name" value="EPIDERMAL PATTERNING FACTOR-LIKE PROTEIN 4"/>
    <property type="match status" value="1"/>
</dbReference>
<reference evidence="7 8" key="1">
    <citation type="submission" date="2021-07" db="EMBL/GenBank/DDBJ databases">
        <title>The Aristolochia fimbriata genome: insights into angiosperm evolution, floral development and chemical biosynthesis.</title>
        <authorList>
            <person name="Jiao Y."/>
        </authorList>
    </citation>
    <scope>NUCLEOTIDE SEQUENCE [LARGE SCALE GENOMIC DNA]</scope>
    <source>
        <strain evidence="7">IBCAS-2021</strain>
        <tissue evidence="7">Leaf</tissue>
    </source>
</reference>
<evidence type="ECO:0000256" key="4">
    <source>
        <dbReference type="ARBA" id="ARBA00022729"/>
    </source>
</evidence>
<dbReference type="Proteomes" id="UP000825729">
    <property type="component" value="Unassembled WGS sequence"/>
</dbReference>
<comment type="function">
    <text evidence="6">Controls stomatal patterning.</text>
</comment>
<evidence type="ECO:0000313" key="7">
    <source>
        <dbReference type="EMBL" id="KAG9443720.1"/>
    </source>
</evidence>
<keyword evidence="6" id="KW-0217">Developmental protein</keyword>
<keyword evidence="4 6" id="KW-0732">Signal</keyword>
<dbReference type="GO" id="GO:0010052">
    <property type="term" value="P:guard cell differentiation"/>
    <property type="evidence" value="ECO:0007669"/>
    <property type="project" value="UniProtKB-UniRule"/>
</dbReference>
<dbReference type="InterPro" id="IPR039455">
    <property type="entry name" value="EPFL"/>
</dbReference>
<comment type="caution">
    <text evidence="7">The sequence shown here is derived from an EMBL/GenBank/DDBJ whole genome shotgun (WGS) entry which is preliminary data.</text>
</comment>
<evidence type="ECO:0000256" key="3">
    <source>
        <dbReference type="ARBA" id="ARBA00022525"/>
    </source>
</evidence>
<dbReference type="Pfam" id="PF17181">
    <property type="entry name" value="EPF"/>
    <property type="match status" value="1"/>
</dbReference>
<keyword evidence="8" id="KW-1185">Reference proteome</keyword>
<name>A0AAV7E465_ARIFI</name>
<feature type="chain" id="PRO_5043090967" description="Epidermal patterning factor-like protein" evidence="6">
    <location>
        <begin position="26"/>
        <end position="120"/>
    </location>
</feature>
<evidence type="ECO:0000256" key="1">
    <source>
        <dbReference type="ARBA" id="ARBA00004613"/>
    </source>
</evidence>
<dbReference type="AlphaFoldDB" id="A0AAV7E465"/>
<evidence type="ECO:0000313" key="8">
    <source>
        <dbReference type="Proteomes" id="UP000825729"/>
    </source>
</evidence>
<comment type="similarity">
    <text evidence="2 6">Belongs to the plant cysteine rich small secretory peptide family. Epidermal patterning factor subfamily.</text>
</comment>
<dbReference type="GO" id="GO:0005576">
    <property type="term" value="C:extracellular region"/>
    <property type="evidence" value="ECO:0007669"/>
    <property type="project" value="UniProtKB-SubCell"/>
</dbReference>
<sequence>MKLFLSLKHPPFLLVLILFLSVANARIPRAKQEIPSSPSTRGVFRDERQHLVPKKGSESAKLGTELFATGSSLPDCTHACGPCFPCKRVMVSFKCFSQAESCPIAYRCMCKGKYYHVPSS</sequence>
<protein>
    <recommendedName>
        <fullName evidence="6">Epidermal patterning factor-like protein</fullName>
    </recommendedName>
</protein>
<accession>A0AAV7E465</accession>
<gene>
    <name evidence="7" type="ORF">H6P81_015060</name>
</gene>
<evidence type="ECO:0000256" key="5">
    <source>
        <dbReference type="ARBA" id="ARBA00023157"/>
    </source>
</evidence>
<keyword evidence="5" id="KW-1015">Disulfide bond</keyword>
<evidence type="ECO:0000256" key="2">
    <source>
        <dbReference type="ARBA" id="ARBA00008127"/>
    </source>
</evidence>
<dbReference type="EMBL" id="JAINDJ010000006">
    <property type="protein sequence ID" value="KAG9443720.1"/>
    <property type="molecule type" value="Genomic_DNA"/>
</dbReference>
<dbReference type="PANTHER" id="PTHR33109:SF6">
    <property type="entry name" value="EPIDERMAL PATTERNING FACTOR-LIKE PROTEIN 7-RELATED"/>
    <property type="match status" value="1"/>
</dbReference>
<evidence type="ECO:0000256" key="6">
    <source>
        <dbReference type="RuleBase" id="RU367102"/>
    </source>
</evidence>
<keyword evidence="3 6" id="KW-0964">Secreted</keyword>
<proteinExistence type="inferred from homology"/>
<feature type="signal peptide" evidence="6">
    <location>
        <begin position="1"/>
        <end position="25"/>
    </location>
</feature>
<organism evidence="7 8">
    <name type="scientific">Aristolochia fimbriata</name>
    <name type="common">White veined hardy Dutchman's pipe vine</name>
    <dbReference type="NCBI Taxonomy" id="158543"/>
    <lineage>
        <taxon>Eukaryota</taxon>
        <taxon>Viridiplantae</taxon>
        <taxon>Streptophyta</taxon>
        <taxon>Embryophyta</taxon>
        <taxon>Tracheophyta</taxon>
        <taxon>Spermatophyta</taxon>
        <taxon>Magnoliopsida</taxon>
        <taxon>Magnoliidae</taxon>
        <taxon>Piperales</taxon>
        <taxon>Aristolochiaceae</taxon>
        <taxon>Aristolochia</taxon>
    </lineage>
</organism>
<comment type="subcellular location">
    <subcellularLocation>
        <location evidence="1 6">Secreted</location>
    </subcellularLocation>
</comment>